<dbReference type="Proteomes" id="UP000051952">
    <property type="component" value="Unassembled WGS sequence"/>
</dbReference>
<keyword evidence="1" id="KW-0472">Membrane</keyword>
<dbReference type="AlphaFoldDB" id="A0A0S4JCL8"/>
<protein>
    <submittedName>
        <fullName evidence="2">Transmembrane protein, putative</fullName>
    </submittedName>
</protein>
<reference evidence="3" key="1">
    <citation type="submission" date="2015-09" db="EMBL/GenBank/DDBJ databases">
        <authorList>
            <consortium name="Pathogen Informatics"/>
        </authorList>
    </citation>
    <scope>NUCLEOTIDE SEQUENCE [LARGE SCALE GENOMIC DNA]</scope>
    <source>
        <strain evidence="3">Lake Konstanz</strain>
    </source>
</reference>
<keyword evidence="1" id="KW-1133">Transmembrane helix</keyword>
<evidence type="ECO:0000313" key="3">
    <source>
        <dbReference type="Proteomes" id="UP000051952"/>
    </source>
</evidence>
<sequence length="511" mass="55103">MKWCCNRTSCGLLVSDFSNRAVRFALNRKRNGVELRQPATLSISTSRSNTATRSVSSASMTEFIESTTSSISLSPSLTHKTPSVTASPLRTISVRTPTSTMYCALVPTGNSASVGNLYDMTRNVSSVQSIPLRAGVAGGDPRTPFVSAAPLSRQQVLSGPPFVMKYRWEAHFGWRRDEDVWTLVGVELSAALAYGAAPLFTPTVLFDIVSIDLVVREQFATYVLHASPSWLPTSLSTFQTVSLALRLVLRCPVSTEVTSDVVVVFLSPGQRQQLAAEVKTTTAVAQYSTSIAGPSAGGAVGRIAATRSLVLCNGTAIVEGMLSLPIDVCGDNLRADARGAILGNVVLWIAAGGLMTAVVAAYVRAARLPHFEYCASDRRAIAVDAPSDLYRPLNCVWNTLIASLTCVRLGCNVSTTLWGADVRWSCSCPQRDLRMLYINTLPHTAASQKERNSIIDAFPLADTLFSRRVRWGDKKLISDGAAEELECAVVWYSVLDLTVLRCRGPWGGQLA</sequence>
<name>A0A0S4JCL8_BODSA</name>
<dbReference type="VEuPathDB" id="TriTrypDB:BSAL_20330"/>
<keyword evidence="3" id="KW-1185">Reference proteome</keyword>
<gene>
    <name evidence="2" type="ORF">BSAL_20330</name>
</gene>
<feature type="transmembrane region" description="Helical" evidence="1">
    <location>
        <begin position="341"/>
        <end position="363"/>
    </location>
</feature>
<accession>A0A0S4JCL8</accession>
<keyword evidence="1 2" id="KW-0812">Transmembrane</keyword>
<evidence type="ECO:0000313" key="2">
    <source>
        <dbReference type="EMBL" id="CUG89298.1"/>
    </source>
</evidence>
<organism evidence="2 3">
    <name type="scientific">Bodo saltans</name>
    <name type="common">Flagellated protozoan</name>
    <dbReference type="NCBI Taxonomy" id="75058"/>
    <lineage>
        <taxon>Eukaryota</taxon>
        <taxon>Discoba</taxon>
        <taxon>Euglenozoa</taxon>
        <taxon>Kinetoplastea</taxon>
        <taxon>Metakinetoplastina</taxon>
        <taxon>Eubodonida</taxon>
        <taxon>Bodonidae</taxon>
        <taxon>Bodo</taxon>
    </lineage>
</organism>
<dbReference type="EMBL" id="CYKH01001718">
    <property type="protein sequence ID" value="CUG89298.1"/>
    <property type="molecule type" value="Genomic_DNA"/>
</dbReference>
<proteinExistence type="predicted"/>
<evidence type="ECO:0000256" key="1">
    <source>
        <dbReference type="SAM" id="Phobius"/>
    </source>
</evidence>